<name>A0A8S1IZD0_9CHLO</name>
<sequence length="404" mass="45484">MKSSQHQQLIGQLSGCVAELPPCLPDDVQVLGCVMSAPVFKLFVSRVRQSTKKRRKKLDITMEDGVNHRAKMLSGVLELIGCAPKRPIPKLGWMHLPEDVPCSPLFEVYKVTASDRRVGLRGHRGLRAVQDIPAGTCLGPYRCLALVPKAMERYCKTPPPHWKAKVQDGSSPKAIWKYLVDMYAVDIAVNVNGVEHGFGVSAFAYGNKTALVNDACVNPAGYPQPRHRLVVGDQNADLIPVYVCGFPFLFLFTVEDVKAGDELLYEYGIEYWDCIREMSKTLDETDRRIVNSFMLYDATEVPCMVETRKRKAQPRCVRERTKSRAAKRVCRRPSPQTDGPTCALERKLKEIQNFKIAANEEENVLLQEANLLHARFAQLAQRYAKLQELNLHIRAMEENCADGI</sequence>
<comment type="caution">
    <text evidence="2">The sequence shown here is derived from an EMBL/GenBank/DDBJ whole genome shotgun (WGS) entry which is preliminary data.</text>
</comment>
<keyword evidence="3" id="KW-1185">Reference proteome</keyword>
<protein>
    <recommendedName>
        <fullName evidence="1">SET domain-containing protein</fullName>
    </recommendedName>
</protein>
<dbReference type="AlphaFoldDB" id="A0A8S1IZD0"/>
<dbReference type="EMBL" id="CAJHUC010000962">
    <property type="protein sequence ID" value="CAD7699154.1"/>
    <property type="molecule type" value="Genomic_DNA"/>
</dbReference>
<accession>A0A8S1IZD0</accession>
<dbReference type="InterPro" id="IPR001214">
    <property type="entry name" value="SET_dom"/>
</dbReference>
<evidence type="ECO:0000259" key="1">
    <source>
        <dbReference type="PROSITE" id="PS50280"/>
    </source>
</evidence>
<dbReference type="Gene3D" id="2.170.270.10">
    <property type="entry name" value="SET domain"/>
    <property type="match status" value="1"/>
</dbReference>
<organism evidence="2 3">
    <name type="scientific">Ostreobium quekettii</name>
    <dbReference type="NCBI Taxonomy" id="121088"/>
    <lineage>
        <taxon>Eukaryota</taxon>
        <taxon>Viridiplantae</taxon>
        <taxon>Chlorophyta</taxon>
        <taxon>core chlorophytes</taxon>
        <taxon>Ulvophyceae</taxon>
        <taxon>TCBD clade</taxon>
        <taxon>Bryopsidales</taxon>
        <taxon>Ostreobineae</taxon>
        <taxon>Ostreobiaceae</taxon>
        <taxon>Ostreobium</taxon>
    </lineage>
</organism>
<dbReference type="Pfam" id="PF00856">
    <property type="entry name" value="SET"/>
    <property type="match status" value="1"/>
</dbReference>
<dbReference type="OrthoDB" id="515462at2759"/>
<dbReference type="PROSITE" id="PS50280">
    <property type="entry name" value="SET"/>
    <property type="match status" value="1"/>
</dbReference>
<evidence type="ECO:0000313" key="2">
    <source>
        <dbReference type="EMBL" id="CAD7699154.1"/>
    </source>
</evidence>
<reference evidence="2" key="1">
    <citation type="submission" date="2020-12" db="EMBL/GenBank/DDBJ databases">
        <authorList>
            <person name="Iha C."/>
        </authorList>
    </citation>
    <scope>NUCLEOTIDE SEQUENCE</scope>
</reference>
<proteinExistence type="predicted"/>
<dbReference type="SUPFAM" id="SSF82199">
    <property type="entry name" value="SET domain"/>
    <property type="match status" value="1"/>
</dbReference>
<gene>
    <name evidence="2" type="ORF">OSTQU699_LOCUS4513</name>
</gene>
<evidence type="ECO:0000313" key="3">
    <source>
        <dbReference type="Proteomes" id="UP000708148"/>
    </source>
</evidence>
<feature type="domain" description="SET" evidence="1">
    <location>
        <begin position="104"/>
        <end position="268"/>
    </location>
</feature>
<dbReference type="Proteomes" id="UP000708148">
    <property type="component" value="Unassembled WGS sequence"/>
</dbReference>
<dbReference type="InterPro" id="IPR046341">
    <property type="entry name" value="SET_dom_sf"/>
</dbReference>